<gene>
    <name evidence="3" type="ORF">LSUE1_G002651</name>
</gene>
<reference evidence="3 4" key="1">
    <citation type="submission" date="2018-05" db="EMBL/GenBank/DDBJ databases">
        <title>Genome sequencing and assembly of the regulated plant pathogen Lachnellula willkommii and related sister species for the development of diagnostic species identification markers.</title>
        <authorList>
            <person name="Giroux E."/>
            <person name="Bilodeau G."/>
        </authorList>
    </citation>
    <scope>NUCLEOTIDE SEQUENCE [LARGE SCALE GENOMIC DNA]</scope>
    <source>
        <strain evidence="3 4">CBS 268.59</strain>
    </source>
</reference>
<feature type="region of interest" description="Disordered" evidence="1">
    <location>
        <begin position="576"/>
        <end position="677"/>
    </location>
</feature>
<dbReference type="EMBL" id="QGMK01000227">
    <property type="protein sequence ID" value="TVY83145.1"/>
    <property type="molecule type" value="Genomic_DNA"/>
</dbReference>
<name>A0A8T9CBK2_9HELO</name>
<protein>
    <recommendedName>
        <fullName evidence="2">GmrSD restriction endonucleases N-terminal domain-containing protein</fullName>
    </recommendedName>
</protein>
<evidence type="ECO:0000259" key="2">
    <source>
        <dbReference type="Pfam" id="PF03235"/>
    </source>
</evidence>
<organism evidence="3 4">
    <name type="scientific">Lachnellula suecica</name>
    <dbReference type="NCBI Taxonomy" id="602035"/>
    <lineage>
        <taxon>Eukaryota</taxon>
        <taxon>Fungi</taxon>
        <taxon>Dikarya</taxon>
        <taxon>Ascomycota</taxon>
        <taxon>Pezizomycotina</taxon>
        <taxon>Leotiomycetes</taxon>
        <taxon>Helotiales</taxon>
        <taxon>Lachnaceae</taxon>
        <taxon>Lachnellula</taxon>
    </lineage>
</organism>
<sequence>MTTQVSPEIVPPKPEPIYIKDDPEPSAEQKPAANGTASAPAIFKKEEHDEAKVDVNLPDAGQGDMFEDVDAPEVVDLTYEGIAEIDGVDHFVCEACLLLTPTQDFKIPQIPKPMIVTRPLKSLFDCIDSGHIILDPDYQREVVWDEGRASLLITSILSKNISPPRGSQQLTDVTIVGYFIPPIIFNVKTRIVNKNGQKEVNYTRICVDGKQRLTSVHKFMKGQIGFFDSNSPQKKWYFCHPYVNDKETFSNHNILPRAVKEFFTKAAFCCYEYDELTLETEETMFQLVQRGIALTPAEKMRAMSTEWANFTKQYEDDYTLIVGLSKQNRASGFRLVLTIFTMIQEVMSGKRKRSSAPTLQASPQALLKVLDDKAPIEDALKLKFKAIFDRYENLVKLSSTQITATRFKINTNSVFDPAPDFLRAPGVEHVRTFSPLELIGTAILVSVHMETRTDLELLDGVKAMRYYLRQNHKDLRVNAQCWVTVWEFVTDEMANLPLPANGQPADEAAAQAGDYTSPYASIAPSGEASGSTAASESGAEVEAASSSVTSAGDSPENPFAEDALSGISAPALAAEDVTAQDKGSRSTAKINGAKSKKTPSKSKPAVTPSSSKAKTCEGKSKSNNSTPSKRSKRAAKPESSPAGVKSEDEAKPKNASSSKRASSTKISPPSKKVKQKV</sequence>
<dbReference type="InterPro" id="IPR004919">
    <property type="entry name" value="GmrSD_N"/>
</dbReference>
<feature type="region of interest" description="Disordered" evidence="1">
    <location>
        <begin position="1"/>
        <end position="50"/>
    </location>
</feature>
<feature type="compositionally biased region" description="Low complexity" evidence="1">
    <location>
        <begin position="653"/>
        <end position="667"/>
    </location>
</feature>
<dbReference type="PANTHER" id="PTHR39639">
    <property type="entry name" value="CHROMOSOME 16, WHOLE GENOME SHOTGUN SEQUENCE"/>
    <property type="match status" value="1"/>
</dbReference>
<dbReference type="OrthoDB" id="5419821at2759"/>
<feature type="region of interest" description="Disordered" evidence="1">
    <location>
        <begin position="520"/>
        <end position="562"/>
    </location>
</feature>
<feature type="compositionally biased region" description="Low complexity" evidence="1">
    <location>
        <begin position="525"/>
        <end position="552"/>
    </location>
</feature>
<evidence type="ECO:0000313" key="3">
    <source>
        <dbReference type="EMBL" id="TVY83145.1"/>
    </source>
</evidence>
<accession>A0A8T9CBK2</accession>
<dbReference type="AlphaFoldDB" id="A0A8T9CBK2"/>
<proteinExistence type="predicted"/>
<feature type="compositionally biased region" description="Low complexity" evidence="1">
    <location>
        <begin position="601"/>
        <end position="613"/>
    </location>
</feature>
<keyword evidence="4" id="KW-1185">Reference proteome</keyword>
<feature type="domain" description="GmrSD restriction endonucleases N-terminal" evidence="2">
    <location>
        <begin position="120"/>
        <end position="302"/>
    </location>
</feature>
<dbReference type="PANTHER" id="PTHR39639:SF1">
    <property type="entry name" value="DUF262 DOMAIN-CONTAINING PROTEIN"/>
    <property type="match status" value="1"/>
</dbReference>
<dbReference type="Pfam" id="PF03235">
    <property type="entry name" value="GmrSD_N"/>
    <property type="match status" value="1"/>
</dbReference>
<comment type="caution">
    <text evidence="3">The sequence shown here is derived from an EMBL/GenBank/DDBJ whole genome shotgun (WGS) entry which is preliminary data.</text>
</comment>
<dbReference type="Proteomes" id="UP000469558">
    <property type="component" value="Unassembled WGS sequence"/>
</dbReference>
<evidence type="ECO:0000313" key="4">
    <source>
        <dbReference type="Proteomes" id="UP000469558"/>
    </source>
</evidence>
<evidence type="ECO:0000256" key="1">
    <source>
        <dbReference type="SAM" id="MobiDB-lite"/>
    </source>
</evidence>